<reference evidence="1 2" key="2">
    <citation type="submission" date="2018-11" db="EMBL/GenBank/DDBJ databases">
        <authorList>
            <consortium name="Pathogen Informatics"/>
        </authorList>
    </citation>
    <scope>NUCLEOTIDE SEQUENCE [LARGE SCALE GENOMIC DNA]</scope>
</reference>
<dbReference type="WBParaSite" id="TCNE_0001005601-mRNA-1">
    <property type="protein sequence ID" value="TCNE_0001005601-mRNA-1"/>
    <property type="gene ID" value="TCNE_0001005601"/>
</dbReference>
<gene>
    <name evidence="1" type="ORF">TCNE_LOCUS10056</name>
</gene>
<protein>
    <submittedName>
        <fullName evidence="3">TPM_phosphatase domain-containing protein</fullName>
    </submittedName>
</protein>
<keyword evidence="2" id="KW-1185">Reference proteome</keyword>
<dbReference type="Proteomes" id="UP000050794">
    <property type="component" value="Unassembled WGS sequence"/>
</dbReference>
<organism evidence="2 3">
    <name type="scientific">Toxocara canis</name>
    <name type="common">Canine roundworm</name>
    <dbReference type="NCBI Taxonomy" id="6265"/>
    <lineage>
        <taxon>Eukaryota</taxon>
        <taxon>Metazoa</taxon>
        <taxon>Ecdysozoa</taxon>
        <taxon>Nematoda</taxon>
        <taxon>Chromadorea</taxon>
        <taxon>Rhabditida</taxon>
        <taxon>Spirurina</taxon>
        <taxon>Ascaridomorpha</taxon>
        <taxon>Ascaridoidea</taxon>
        <taxon>Toxocaridae</taxon>
        <taxon>Toxocara</taxon>
    </lineage>
</organism>
<accession>A0A183UNI6</accession>
<sequence>MTGEPTTLFHRECVSNQHQHMVERTLERMVSNRTGMRKVVVVSLAEETLVDNVRQSKEEWENLGQVKNIPARLN</sequence>
<reference evidence="3" key="1">
    <citation type="submission" date="2016-06" db="UniProtKB">
        <authorList>
            <consortium name="WormBaseParasite"/>
        </authorList>
    </citation>
    <scope>IDENTIFICATION</scope>
</reference>
<dbReference type="AlphaFoldDB" id="A0A183UNI6"/>
<proteinExistence type="predicted"/>
<evidence type="ECO:0000313" key="2">
    <source>
        <dbReference type="Proteomes" id="UP000050794"/>
    </source>
</evidence>
<name>A0A183UNI6_TOXCA</name>
<dbReference type="EMBL" id="UYWY01020372">
    <property type="protein sequence ID" value="VDM41377.1"/>
    <property type="molecule type" value="Genomic_DNA"/>
</dbReference>
<evidence type="ECO:0000313" key="3">
    <source>
        <dbReference type="WBParaSite" id="TCNE_0001005601-mRNA-1"/>
    </source>
</evidence>
<evidence type="ECO:0000313" key="1">
    <source>
        <dbReference type="EMBL" id="VDM41377.1"/>
    </source>
</evidence>